<feature type="compositionally biased region" description="Polar residues" evidence="1">
    <location>
        <begin position="1"/>
        <end position="24"/>
    </location>
</feature>
<feature type="region of interest" description="Disordered" evidence="1">
    <location>
        <begin position="547"/>
        <end position="596"/>
    </location>
</feature>
<dbReference type="OrthoDB" id="6265498at2759"/>
<feature type="compositionally biased region" description="Low complexity" evidence="1">
    <location>
        <begin position="691"/>
        <end position="700"/>
    </location>
</feature>
<gene>
    <name evidence="2" type="ORF">HDID_LOCUS7978</name>
    <name evidence="3" type="ORF">WMSIL1_LOCUS7122</name>
</gene>
<protein>
    <submittedName>
        <fullName evidence="6">PAPA-1 domain-containing protein</fullName>
    </submittedName>
</protein>
<name>A0A0R3SRX3_HYMDI</name>
<reference evidence="3 5" key="3">
    <citation type="submission" date="2019-07" db="EMBL/GenBank/DDBJ databases">
        <authorList>
            <person name="Jastrzebski P J."/>
            <person name="Paukszto L."/>
            <person name="Jastrzebski P J."/>
        </authorList>
    </citation>
    <scope>NUCLEOTIDE SEQUENCE [LARGE SCALE GENOMIC DNA]</scope>
    <source>
        <strain evidence="3 5">WMS-il1</strain>
    </source>
</reference>
<feature type="compositionally biased region" description="Polar residues" evidence="1">
    <location>
        <begin position="608"/>
        <end position="618"/>
    </location>
</feature>
<organism evidence="6">
    <name type="scientific">Hymenolepis diminuta</name>
    <name type="common">Rat tapeworm</name>
    <dbReference type="NCBI Taxonomy" id="6216"/>
    <lineage>
        <taxon>Eukaryota</taxon>
        <taxon>Metazoa</taxon>
        <taxon>Spiralia</taxon>
        <taxon>Lophotrochozoa</taxon>
        <taxon>Platyhelminthes</taxon>
        <taxon>Cestoda</taxon>
        <taxon>Eucestoda</taxon>
        <taxon>Cyclophyllidea</taxon>
        <taxon>Hymenolepididae</taxon>
        <taxon>Hymenolepis</taxon>
    </lineage>
</organism>
<feature type="region of interest" description="Disordered" evidence="1">
    <location>
        <begin position="366"/>
        <end position="407"/>
    </location>
</feature>
<feature type="compositionally biased region" description="Polar residues" evidence="1">
    <location>
        <begin position="574"/>
        <end position="588"/>
    </location>
</feature>
<keyword evidence="5" id="KW-1185">Reference proteome</keyword>
<reference evidence="2 4" key="2">
    <citation type="submission" date="2018-11" db="EMBL/GenBank/DDBJ databases">
        <authorList>
            <consortium name="Pathogen Informatics"/>
        </authorList>
    </citation>
    <scope>NUCLEOTIDE SEQUENCE [LARGE SCALE GENOMIC DNA]</scope>
</reference>
<feature type="compositionally biased region" description="Basic and acidic residues" evidence="1">
    <location>
        <begin position="426"/>
        <end position="444"/>
    </location>
</feature>
<feature type="region of interest" description="Disordered" evidence="1">
    <location>
        <begin position="1"/>
        <end position="49"/>
    </location>
</feature>
<dbReference type="EMBL" id="UYSG01011007">
    <property type="protein sequence ID" value="VDL60296.1"/>
    <property type="molecule type" value="Genomic_DNA"/>
</dbReference>
<feature type="region of interest" description="Disordered" evidence="1">
    <location>
        <begin position="603"/>
        <end position="622"/>
    </location>
</feature>
<reference evidence="6" key="1">
    <citation type="submission" date="2017-02" db="UniProtKB">
        <authorList>
            <consortium name="WormBaseParasite"/>
        </authorList>
    </citation>
    <scope>IDENTIFICATION</scope>
</reference>
<feature type="compositionally biased region" description="Low complexity" evidence="1">
    <location>
        <begin position="382"/>
        <end position="393"/>
    </location>
</feature>
<accession>A0A0R3SRX3</accession>
<dbReference type="AlphaFoldDB" id="A0A0R3SRX3"/>
<evidence type="ECO:0000313" key="3">
    <source>
        <dbReference type="EMBL" id="VUZ47581.1"/>
    </source>
</evidence>
<dbReference type="Proteomes" id="UP000321570">
    <property type="component" value="Unassembled WGS sequence"/>
</dbReference>
<evidence type="ECO:0000313" key="4">
    <source>
        <dbReference type="Proteomes" id="UP000274504"/>
    </source>
</evidence>
<dbReference type="WBParaSite" id="HDID_0000798001-mRNA-1">
    <property type="protein sequence ID" value="HDID_0000798001-mRNA-1"/>
    <property type="gene ID" value="HDID_0000798001"/>
</dbReference>
<feature type="compositionally biased region" description="Basic residues" evidence="1">
    <location>
        <begin position="708"/>
        <end position="718"/>
    </location>
</feature>
<sequence>MPDSNLLTNTPENSHTPLNVTQDQSSEKSPEGIYQNSNLDGEEDETPTMAFCGPCSRLFKRKRNTKFKAEKNVENEDKYVKVVDDDKEIIQHKELDHTFTNDLSQVQKTVQDVDQVKIDEEPSSQPETPVEGAGLHRDQQIQEYVEKDETLHISEPVPTLKDAVLQLSPFPNLSEVPSQLSQPSMNVVVSSYKHSIISIEQPENETLPQSSDHETLTADVHAHSKTTVICAKTSVTETSKARTLRVTLRNKPISVVNGAKDLWNKKKVITTMENSPIFQGSTIHRSNISNTSDHEETHDYVNQSNNNAANDVRKSEIGFALPEPEKKPPKFLQLIREARAANMIPPSLPTPSYSWERKEFIEEDNCMVLPTRKPKKRDEKASSPSEAETASTENKATDNDINKPKPVPSIQDVIETMQKIKEAEAQLKARKERSQLDKAKDDSGRILPSTQSKECKKESVVVNYKERRRLRKEKEIEEAREQLMEATRNALKDRLEFNKDLKSANNSTNISKTLFGISTDDINYPNAPLSESEKCVDIVEEVEANITPPQLDDRKGDNSKLLSNSELKVDENAVVSQPNASETDSQTKFTKESGERTCKKIRKKNHSNKYSNPNSIASPSLLERKNVLVPQTADAPHNVQNLSMPQPIFIPVPICMSCFGVPQGIQPNYCNQVNHFRNSIAHRRSRGCSISSFETSTSSDSDSESYRQKSKGKQRLNRNKSSFSECTGFSASSFETESSISLTNSSFSMSPSDHDGLNYTTPCSSSSSFDTTSECSVLSSFSSNSEDESS</sequence>
<dbReference type="Proteomes" id="UP000274504">
    <property type="component" value="Unassembled WGS sequence"/>
</dbReference>
<proteinExistence type="predicted"/>
<evidence type="ECO:0000313" key="5">
    <source>
        <dbReference type="Proteomes" id="UP000321570"/>
    </source>
</evidence>
<dbReference type="EMBL" id="CABIJS010000244">
    <property type="protein sequence ID" value="VUZ47581.1"/>
    <property type="molecule type" value="Genomic_DNA"/>
</dbReference>
<feature type="region of interest" description="Disordered" evidence="1">
    <location>
        <begin position="691"/>
        <end position="726"/>
    </location>
</feature>
<evidence type="ECO:0000313" key="2">
    <source>
        <dbReference type="EMBL" id="VDL60296.1"/>
    </source>
</evidence>
<feature type="region of interest" description="Disordered" evidence="1">
    <location>
        <begin position="426"/>
        <end position="452"/>
    </location>
</feature>
<evidence type="ECO:0000313" key="6">
    <source>
        <dbReference type="WBParaSite" id="HDID_0000798001-mRNA-1"/>
    </source>
</evidence>
<evidence type="ECO:0000256" key="1">
    <source>
        <dbReference type="SAM" id="MobiDB-lite"/>
    </source>
</evidence>